<reference evidence="2" key="1">
    <citation type="submission" date="2019-06" db="EMBL/GenBank/DDBJ databases">
        <authorList>
            <person name="Zheng W."/>
        </authorList>
    </citation>
    <scope>NUCLEOTIDE SEQUENCE</scope>
    <source>
        <strain evidence="2">QDHG01</strain>
    </source>
</reference>
<keyword evidence="1" id="KW-1133">Transmembrane helix</keyword>
<feature type="transmembrane region" description="Helical" evidence="1">
    <location>
        <begin position="55"/>
        <end position="74"/>
    </location>
</feature>
<gene>
    <name evidence="2" type="ORF">FGO68_gene1629</name>
</gene>
<proteinExistence type="predicted"/>
<keyword evidence="3" id="KW-1185">Reference proteome</keyword>
<dbReference type="EMBL" id="RRYP01016711">
    <property type="protein sequence ID" value="TNV74693.1"/>
    <property type="molecule type" value="Genomic_DNA"/>
</dbReference>
<dbReference type="AlphaFoldDB" id="A0A8J8NGM1"/>
<name>A0A8J8NGM1_HALGN</name>
<keyword evidence="1" id="KW-0472">Membrane</keyword>
<feature type="transmembrane region" description="Helical" evidence="1">
    <location>
        <begin position="86"/>
        <end position="105"/>
    </location>
</feature>
<protein>
    <submittedName>
        <fullName evidence="2">Uncharacterized protein</fullName>
    </submittedName>
</protein>
<sequence>MGCAFLEVGLTTAAVRVGVPVAVPWRCCLTTSPPLDCRECIEVDYFSVTFLARGVFGVSMVTVCVAQGGGAVWMSGTTFLVANLQFFSVATGQCAFLVGFIELLYNQFNNMELITILAFSAFANADLVPYESA</sequence>
<keyword evidence="1" id="KW-0812">Transmembrane</keyword>
<accession>A0A8J8NGM1</accession>
<comment type="caution">
    <text evidence="2">The sequence shown here is derived from an EMBL/GenBank/DDBJ whole genome shotgun (WGS) entry which is preliminary data.</text>
</comment>
<evidence type="ECO:0000256" key="1">
    <source>
        <dbReference type="SAM" id="Phobius"/>
    </source>
</evidence>
<organism evidence="2 3">
    <name type="scientific">Halteria grandinella</name>
    <dbReference type="NCBI Taxonomy" id="5974"/>
    <lineage>
        <taxon>Eukaryota</taxon>
        <taxon>Sar</taxon>
        <taxon>Alveolata</taxon>
        <taxon>Ciliophora</taxon>
        <taxon>Intramacronucleata</taxon>
        <taxon>Spirotrichea</taxon>
        <taxon>Stichotrichia</taxon>
        <taxon>Sporadotrichida</taxon>
        <taxon>Halteriidae</taxon>
        <taxon>Halteria</taxon>
    </lineage>
</organism>
<evidence type="ECO:0000313" key="3">
    <source>
        <dbReference type="Proteomes" id="UP000785679"/>
    </source>
</evidence>
<evidence type="ECO:0000313" key="2">
    <source>
        <dbReference type="EMBL" id="TNV74693.1"/>
    </source>
</evidence>
<dbReference type="Proteomes" id="UP000785679">
    <property type="component" value="Unassembled WGS sequence"/>
</dbReference>